<evidence type="ECO:0000313" key="2">
    <source>
        <dbReference type="Proteomes" id="UP001596395"/>
    </source>
</evidence>
<name>A0ABD5VED1_9EURY</name>
<reference evidence="1 2" key="1">
    <citation type="journal article" date="2019" name="Int. J. Syst. Evol. Microbiol.">
        <title>The Global Catalogue of Microorganisms (GCM) 10K type strain sequencing project: providing services to taxonomists for standard genome sequencing and annotation.</title>
        <authorList>
            <consortium name="The Broad Institute Genomics Platform"/>
            <consortium name="The Broad Institute Genome Sequencing Center for Infectious Disease"/>
            <person name="Wu L."/>
            <person name="Ma J."/>
        </authorList>
    </citation>
    <scope>NUCLEOTIDE SEQUENCE [LARGE SCALE GENOMIC DNA]</scope>
    <source>
        <strain evidence="1 2">GX26</strain>
    </source>
</reference>
<dbReference type="InterPro" id="IPR006311">
    <property type="entry name" value="TAT_signal"/>
</dbReference>
<dbReference type="PROSITE" id="PS51257">
    <property type="entry name" value="PROKAR_LIPOPROTEIN"/>
    <property type="match status" value="1"/>
</dbReference>
<dbReference type="RefSeq" id="WP_336348844.1">
    <property type="nucleotide sequence ID" value="NZ_JAZAQL010000001.1"/>
</dbReference>
<dbReference type="PROSITE" id="PS51318">
    <property type="entry name" value="TAT"/>
    <property type="match status" value="1"/>
</dbReference>
<dbReference type="EMBL" id="JBHSXN010000001">
    <property type="protein sequence ID" value="MFC6951834.1"/>
    <property type="molecule type" value="Genomic_DNA"/>
</dbReference>
<gene>
    <name evidence="1" type="ORF">ACFQGB_03070</name>
</gene>
<dbReference type="AlphaFoldDB" id="A0ABD5VED1"/>
<proteinExistence type="predicted"/>
<evidence type="ECO:0000313" key="1">
    <source>
        <dbReference type="EMBL" id="MFC6951834.1"/>
    </source>
</evidence>
<organism evidence="1 2">
    <name type="scientific">Halorubellus litoreus</name>
    <dbReference type="NCBI Taxonomy" id="755308"/>
    <lineage>
        <taxon>Archaea</taxon>
        <taxon>Methanobacteriati</taxon>
        <taxon>Methanobacteriota</taxon>
        <taxon>Stenosarchaea group</taxon>
        <taxon>Halobacteria</taxon>
        <taxon>Halobacteriales</taxon>
        <taxon>Halorubellaceae</taxon>
        <taxon>Halorubellus</taxon>
    </lineage>
</organism>
<sequence length="302" mass="32044">MTRTRRSLLKVTAASGAVALAGCSSILGGSEGASETQWLYQPGTVGDVDHYLSLRYKPSAIAERAANFDDDVYDAMRSFGSSARDLVGFEFGTTDAQLAFGKNAVLAADFETDDVASTLEAEEFSGEDTYKNYDVYVGPDEDAAVGIGSSEVVVARSTGIFGSADNAEAVLEGILDVNAGDAESYTADSEDFKALTDAFGDSAIQSMRTYDETESTDTDDGDFAGEVARGIDSVLVDDGIETTFVRVFNEASDIDEGDIEDWVDADDTFDEFQDVEISTNGRVVQVTGTEATGAYDFYVGSA</sequence>
<keyword evidence="2" id="KW-1185">Reference proteome</keyword>
<comment type="caution">
    <text evidence="1">The sequence shown here is derived from an EMBL/GenBank/DDBJ whole genome shotgun (WGS) entry which is preliminary data.</text>
</comment>
<dbReference type="Proteomes" id="UP001596395">
    <property type="component" value="Unassembled WGS sequence"/>
</dbReference>
<protein>
    <recommendedName>
        <fullName evidence="3">Tat (Twin-arginine translocation) pathway signal sequence</fullName>
    </recommendedName>
</protein>
<accession>A0ABD5VED1</accession>
<evidence type="ECO:0008006" key="3">
    <source>
        <dbReference type="Google" id="ProtNLM"/>
    </source>
</evidence>